<dbReference type="RefSeq" id="WP_345295492.1">
    <property type="nucleotide sequence ID" value="NZ_BAABJY010000002.1"/>
</dbReference>
<evidence type="ECO:0000313" key="10">
    <source>
        <dbReference type="Proteomes" id="UP001501323"/>
    </source>
</evidence>
<proteinExistence type="inferred from homology"/>
<organism evidence="9 10">
    <name type="scientific">Luteimonas vadosa</name>
    <dbReference type="NCBI Taxonomy" id="1165507"/>
    <lineage>
        <taxon>Bacteria</taxon>
        <taxon>Pseudomonadati</taxon>
        <taxon>Pseudomonadota</taxon>
        <taxon>Gammaproteobacteria</taxon>
        <taxon>Lysobacterales</taxon>
        <taxon>Lysobacteraceae</taxon>
        <taxon>Luteimonas</taxon>
    </lineage>
</organism>
<keyword evidence="10" id="KW-1185">Reference proteome</keyword>
<protein>
    <recommendedName>
        <fullName evidence="5">Exodeoxyribonuclease 7 large subunit</fullName>
        <ecNumber evidence="5">3.1.11.6</ecNumber>
    </recommendedName>
    <alternativeName>
        <fullName evidence="5">Exodeoxyribonuclease VII large subunit</fullName>
        <shortName evidence="5">Exonuclease VII large subunit</shortName>
    </alternativeName>
</protein>
<keyword evidence="4 5" id="KW-0269">Exonuclease</keyword>
<name>A0ABP9E5L5_9GAMM</name>
<evidence type="ECO:0000256" key="3">
    <source>
        <dbReference type="ARBA" id="ARBA00022801"/>
    </source>
</evidence>
<comment type="similarity">
    <text evidence="5 6">Belongs to the XseA family.</text>
</comment>
<dbReference type="InterPro" id="IPR003753">
    <property type="entry name" value="Exonuc_VII_L"/>
</dbReference>
<evidence type="ECO:0000256" key="4">
    <source>
        <dbReference type="ARBA" id="ARBA00022839"/>
    </source>
</evidence>
<comment type="catalytic activity">
    <reaction evidence="5 6">
        <text>Exonucleolytic cleavage in either 5'- to 3'- or 3'- to 5'-direction to yield nucleoside 5'-phosphates.</text>
        <dbReference type="EC" id="3.1.11.6"/>
    </reaction>
</comment>
<evidence type="ECO:0000256" key="2">
    <source>
        <dbReference type="ARBA" id="ARBA00022722"/>
    </source>
</evidence>
<dbReference type="Proteomes" id="UP001501323">
    <property type="component" value="Unassembled WGS sequence"/>
</dbReference>
<dbReference type="PANTHER" id="PTHR30008">
    <property type="entry name" value="EXODEOXYRIBONUCLEASE 7 LARGE SUBUNIT"/>
    <property type="match status" value="1"/>
</dbReference>
<sequence length="452" mass="49570">MSPAAPSADHILTPSQLNALARSLLEDAFPLVVVEGELGNVSRPASGHLYFTLKDARAQVRCALFKPKSQWLNFQPREGLQVQARGRLTLYEARGDYQLILDSLEEAGEGALRRAFEQLKARLQAEGVFDAERKRALPAFVRRLGVITSPSGAAVRDVLSVLGRRFPLIAVEVLPVPVQGDGAAPQIVAMLEHAAASERFDALLLTRGGGSLEDLWAFNDEALARAIAACPVPVVAAVGHETDFCLAEFAADLRAPTPSAAAELLVPQRVDLLARLRAMNQRLTDLHQNRLRNSMQRSDRAGLRLQALRPQARLQAARLRHQEAHRRLGAAWRVLAGIRAAPLRHADAVLRAMHPQRRLSVLRERIVALSQRPQAAVVRQLQRDALRLRGIARSLETVSPLATVARGYAILQHEDGRVVRSISDAGIGDRLDARLGDGALEVRVESRKQTDR</sequence>
<dbReference type="HAMAP" id="MF_00378">
    <property type="entry name" value="Exonuc_7_L"/>
    <property type="match status" value="1"/>
</dbReference>
<gene>
    <name evidence="5 9" type="primary">xseA</name>
    <name evidence="9" type="ORF">GCM10023332_21590</name>
</gene>
<dbReference type="PANTHER" id="PTHR30008:SF0">
    <property type="entry name" value="EXODEOXYRIBONUCLEASE 7 LARGE SUBUNIT"/>
    <property type="match status" value="1"/>
</dbReference>
<dbReference type="InterPro" id="IPR020579">
    <property type="entry name" value="Exonuc_VII_lsu_C"/>
</dbReference>
<feature type="domain" description="Exonuclease VII large subunit C-terminal" evidence="7">
    <location>
        <begin position="128"/>
        <end position="442"/>
    </location>
</feature>
<evidence type="ECO:0000259" key="7">
    <source>
        <dbReference type="Pfam" id="PF02601"/>
    </source>
</evidence>
<dbReference type="InterPro" id="IPR025824">
    <property type="entry name" value="OB-fold_nuc-bd_dom"/>
</dbReference>
<keyword evidence="1 5" id="KW-0963">Cytoplasm</keyword>
<keyword evidence="3 5" id="KW-0378">Hydrolase</keyword>
<evidence type="ECO:0000256" key="5">
    <source>
        <dbReference type="HAMAP-Rule" id="MF_00378"/>
    </source>
</evidence>
<dbReference type="Pfam" id="PF13742">
    <property type="entry name" value="tRNA_anti_2"/>
    <property type="match status" value="1"/>
</dbReference>
<accession>A0ABP9E5L5</accession>
<reference evidence="10" key="1">
    <citation type="journal article" date="2019" name="Int. J. Syst. Evol. Microbiol.">
        <title>The Global Catalogue of Microorganisms (GCM) 10K type strain sequencing project: providing services to taxonomists for standard genome sequencing and annotation.</title>
        <authorList>
            <consortium name="The Broad Institute Genomics Platform"/>
            <consortium name="The Broad Institute Genome Sequencing Center for Infectious Disease"/>
            <person name="Wu L."/>
            <person name="Ma J."/>
        </authorList>
    </citation>
    <scope>NUCLEOTIDE SEQUENCE [LARGE SCALE GENOMIC DNA]</scope>
    <source>
        <strain evidence="10">JCM 18392</strain>
    </source>
</reference>
<evidence type="ECO:0000313" key="9">
    <source>
        <dbReference type="EMBL" id="GAA4868730.1"/>
    </source>
</evidence>
<dbReference type="NCBIfam" id="TIGR00237">
    <property type="entry name" value="xseA"/>
    <property type="match status" value="1"/>
</dbReference>
<evidence type="ECO:0000256" key="6">
    <source>
        <dbReference type="RuleBase" id="RU004355"/>
    </source>
</evidence>
<comment type="subcellular location">
    <subcellularLocation>
        <location evidence="5 6">Cytoplasm</location>
    </subcellularLocation>
</comment>
<dbReference type="CDD" id="cd04489">
    <property type="entry name" value="ExoVII_LU_OBF"/>
    <property type="match status" value="1"/>
</dbReference>
<comment type="function">
    <text evidence="5">Bidirectionally degrades single-stranded DNA into large acid-insoluble oligonucleotides, which are then degraded further into small acid-soluble oligonucleotides.</text>
</comment>
<feature type="domain" description="OB-fold nucleic acid binding" evidence="8">
    <location>
        <begin position="15"/>
        <end position="104"/>
    </location>
</feature>
<dbReference type="EC" id="3.1.11.6" evidence="5"/>
<comment type="caution">
    <text evidence="9">The sequence shown here is derived from an EMBL/GenBank/DDBJ whole genome shotgun (WGS) entry which is preliminary data.</text>
</comment>
<dbReference type="EMBL" id="BAABJY010000002">
    <property type="protein sequence ID" value="GAA4868730.1"/>
    <property type="molecule type" value="Genomic_DNA"/>
</dbReference>
<evidence type="ECO:0000259" key="8">
    <source>
        <dbReference type="Pfam" id="PF13742"/>
    </source>
</evidence>
<evidence type="ECO:0000256" key="1">
    <source>
        <dbReference type="ARBA" id="ARBA00022490"/>
    </source>
</evidence>
<comment type="subunit">
    <text evidence="5">Heterooligomer composed of large and small subunits.</text>
</comment>
<keyword evidence="2 5" id="KW-0540">Nuclease</keyword>
<dbReference type="Pfam" id="PF02601">
    <property type="entry name" value="Exonuc_VII_L"/>
    <property type="match status" value="1"/>
</dbReference>